<reference evidence="2" key="1">
    <citation type="submission" date="2014-04" db="EMBL/GenBank/DDBJ databases">
        <title>Evolutionary Origins and Diversification of the Mycorrhizal Mutualists.</title>
        <authorList>
            <consortium name="DOE Joint Genome Institute"/>
            <consortium name="Mycorrhizal Genomics Consortium"/>
            <person name="Kohler A."/>
            <person name="Kuo A."/>
            <person name="Nagy L.G."/>
            <person name="Floudas D."/>
            <person name="Copeland A."/>
            <person name="Barry K.W."/>
            <person name="Cichocki N."/>
            <person name="Veneault-Fourrey C."/>
            <person name="LaButti K."/>
            <person name="Lindquist E.A."/>
            <person name="Lipzen A."/>
            <person name="Lundell T."/>
            <person name="Morin E."/>
            <person name="Murat C."/>
            <person name="Riley R."/>
            <person name="Ohm R."/>
            <person name="Sun H."/>
            <person name="Tunlid A."/>
            <person name="Henrissat B."/>
            <person name="Grigoriev I.V."/>
            <person name="Hibbett D.S."/>
            <person name="Martin F."/>
        </authorList>
    </citation>
    <scope>NUCLEOTIDE SEQUENCE [LARGE SCALE GENOMIC DNA]</scope>
    <source>
        <strain evidence="2">FD-334 SS-4</strain>
    </source>
</reference>
<keyword evidence="2" id="KW-1185">Reference proteome</keyword>
<sequence length="152" mass="16985">MAESKERATGLALRRPCSLSAIPRPAADVRARFTRREPRPAIGTSHLRILTAQPLAECDVDLSDTLDDTRRMRYLHHRPHAPHRGSAPAMVKYQHAEARVQKAAVLIPVPTHSQLAYQRVVNRRPATHRVHCKASEVVLESGPDACAIEREL</sequence>
<evidence type="ECO:0000313" key="1">
    <source>
        <dbReference type="EMBL" id="KJA27689.1"/>
    </source>
</evidence>
<gene>
    <name evidence="1" type="ORF">HYPSUDRAFT_197862</name>
</gene>
<protein>
    <submittedName>
        <fullName evidence="1">Uncharacterized protein</fullName>
    </submittedName>
</protein>
<name>A0A0D2P9Z6_HYPSF</name>
<dbReference type="AlphaFoldDB" id="A0A0D2P9Z6"/>
<organism evidence="1 2">
    <name type="scientific">Hypholoma sublateritium (strain FD-334 SS-4)</name>
    <dbReference type="NCBI Taxonomy" id="945553"/>
    <lineage>
        <taxon>Eukaryota</taxon>
        <taxon>Fungi</taxon>
        <taxon>Dikarya</taxon>
        <taxon>Basidiomycota</taxon>
        <taxon>Agaricomycotina</taxon>
        <taxon>Agaricomycetes</taxon>
        <taxon>Agaricomycetidae</taxon>
        <taxon>Agaricales</taxon>
        <taxon>Agaricineae</taxon>
        <taxon>Strophariaceae</taxon>
        <taxon>Hypholoma</taxon>
    </lineage>
</organism>
<accession>A0A0D2P9Z6</accession>
<dbReference type="EMBL" id="KN817523">
    <property type="protein sequence ID" value="KJA27689.1"/>
    <property type="molecule type" value="Genomic_DNA"/>
</dbReference>
<proteinExistence type="predicted"/>
<evidence type="ECO:0000313" key="2">
    <source>
        <dbReference type="Proteomes" id="UP000054270"/>
    </source>
</evidence>
<dbReference type="Proteomes" id="UP000054270">
    <property type="component" value="Unassembled WGS sequence"/>
</dbReference>